<evidence type="ECO:0008006" key="4">
    <source>
        <dbReference type="Google" id="ProtNLM"/>
    </source>
</evidence>
<keyword evidence="1" id="KW-1133">Transmembrane helix</keyword>
<dbReference type="RefSeq" id="WP_145053285.1">
    <property type="nucleotide sequence ID" value="NZ_CP036433.1"/>
</dbReference>
<sequence>MTLGKRLAAFAVMLGASWCMMTFTHEMGHLIGGWASGAELRRADLRPWKLPYSIFSPDPHPLITLWAGPLLGVLVPVAMAWLVRWRWMGFVAHFCLLANGVYLAAAWYAGGAYLDTTKLLEHGAWPSSIALYCLLTIGFGYRGFRRDCLAVFAPSHIAAEEPGPTLQ</sequence>
<gene>
    <name evidence="2" type="ORF">Pla8534_24790</name>
</gene>
<evidence type="ECO:0000313" key="3">
    <source>
        <dbReference type="Proteomes" id="UP000317648"/>
    </source>
</evidence>
<evidence type="ECO:0000313" key="2">
    <source>
        <dbReference type="EMBL" id="QDU94673.1"/>
    </source>
</evidence>
<keyword evidence="1" id="KW-0472">Membrane</keyword>
<organism evidence="2 3">
    <name type="scientific">Lignipirellula cremea</name>
    <dbReference type="NCBI Taxonomy" id="2528010"/>
    <lineage>
        <taxon>Bacteria</taxon>
        <taxon>Pseudomonadati</taxon>
        <taxon>Planctomycetota</taxon>
        <taxon>Planctomycetia</taxon>
        <taxon>Pirellulales</taxon>
        <taxon>Pirellulaceae</taxon>
        <taxon>Lignipirellula</taxon>
    </lineage>
</organism>
<reference evidence="2 3" key="1">
    <citation type="submission" date="2019-02" db="EMBL/GenBank/DDBJ databases">
        <title>Deep-cultivation of Planctomycetes and their phenomic and genomic characterization uncovers novel biology.</title>
        <authorList>
            <person name="Wiegand S."/>
            <person name="Jogler M."/>
            <person name="Boedeker C."/>
            <person name="Pinto D."/>
            <person name="Vollmers J."/>
            <person name="Rivas-Marin E."/>
            <person name="Kohn T."/>
            <person name="Peeters S.H."/>
            <person name="Heuer A."/>
            <person name="Rast P."/>
            <person name="Oberbeckmann S."/>
            <person name="Bunk B."/>
            <person name="Jeske O."/>
            <person name="Meyerdierks A."/>
            <person name="Storesund J.E."/>
            <person name="Kallscheuer N."/>
            <person name="Luecker S."/>
            <person name="Lage O.M."/>
            <person name="Pohl T."/>
            <person name="Merkel B.J."/>
            <person name="Hornburger P."/>
            <person name="Mueller R.-W."/>
            <person name="Bruemmer F."/>
            <person name="Labrenz M."/>
            <person name="Spormann A.M."/>
            <person name="Op den Camp H."/>
            <person name="Overmann J."/>
            <person name="Amann R."/>
            <person name="Jetten M.S.M."/>
            <person name="Mascher T."/>
            <person name="Medema M.H."/>
            <person name="Devos D.P."/>
            <person name="Kaster A.-K."/>
            <person name="Ovreas L."/>
            <person name="Rohde M."/>
            <person name="Galperin M.Y."/>
            <person name="Jogler C."/>
        </authorList>
    </citation>
    <scope>NUCLEOTIDE SEQUENCE [LARGE SCALE GENOMIC DNA]</scope>
    <source>
        <strain evidence="2 3">Pla85_3_4</strain>
    </source>
</reference>
<evidence type="ECO:0000256" key="1">
    <source>
        <dbReference type="SAM" id="Phobius"/>
    </source>
</evidence>
<dbReference type="Proteomes" id="UP000317648">
    <property type="component" value="Chromosome"/>
</dbReference>
<feature type="transmembrane region" description="Helical" evidence="1">
    <location>
        <begin position="122"/>
        <end position="141"/>
    </location>
</feature>
<feature type="transmembrane region" description="Helical" evidence="1">
    <location>
        <begin position="61"/>
        <end position="83"/>
    </location>
</feature>
<protein>
    <recommendedName>
        <fullName evidence="4">MraY-like glycosyltransferase</fullName>
    </recommendedName>
</protein>
<dbReference type="AlphaFoldDB" id="A0A518DS61"/>
<dbReference type="EMBL" id="CP036433">
    <property type="protein sequence ID" value="QDU94673.1"/>
    <property type="molecule type" value="Genomic_DNA"/>
</dbReference>
<keyword evidence="3" id="KW-1185">Reference proteome</keyword>
<dbReference type="OrthoDB" id="291594at2"/>
<dbReference type="KEGG" id="lcre:Pla8534_24790"/>
<accession>A0A518DS61</accession>
<keyword evidence="1" id="KW-0812">Transmembrane</keyword>
<proteinExistence type="predicted"/>
<name>A0A518DS61_9BACT</name>
<feature type="transmembrane region" description="Helical" evidence="1">
    <location>
        <begin position="90"/>
        <end position="110"/>
    </location>
</feature>